<dbReference type="Proteomes" id="UP000275846">
    <property type="component" value="Unassembled WGS sequence"/>
</dbReference>
<protein>
    <submittedName>
        <fullName evidence="1 3">Uncharacterized protein</fullName>
    </submittedName>
</protein>
<dbReference type="EMBL" id="UYSU01040876">
    <property type="protein sequence ID" value="VDM02649.1"/>
    <property type="molecule type" value="Genomic_DNA"/>
</dbReference>
<dbReference type="AlphaFoldDB" id="A0A183TIG5"/>
<name>A0A183TIG5_SCHSO</name>
<evidence type="ECO:0000313" key="3">
    <source>
        <dbReference type="WBParaSite" id="SSLN_0001687501-mRNA-1"/>
    </source>
</evidence>
<gene>
    <name evidence="1" type="ORF">SSLN_LOCUS16263</name>
</gene>
<reference evidence="1 2" key="2">
    <citation type="submission" date="2018-11" db="EMBL/GenBank/DDBJ databases">
        <authorList>
            <consortium name="Pathogen Informatics"/>
        </authorList>
    </citation>
    <scope>NUCLEOTIDE SEQUENCE [LARGE SCALE GENOMIC DNA]</scope>
    <source>
        <strain evidence="1 2">NST_G2</strain>
    </source>
</reference>
<dbReference type="STRING" id="70667.A0A183TIG5"/>
<evidence type="ECO:0000313" key="1">
    <source>
        <dbReference type="EMBL" id="VDM02649.1"/>
    </source>
</evidence>
<proteinExistence type="predicted"/>
<evidence type="ECO:0000313" key="2">
    <source>
        <dbReference type="Proteomes" id="UP000275846"/>
    </source>
</evidence>
<keyword evidence="2" id="KW-1185">Reference proteome</keyword>
<sequence length="460" mass="51104">MTTKRPEMMNTPVIISHSAAAGGAIEGAARHNRTSESFYRLVKSRANRESSNTRMHDLKLLLNQYGSYAVNFKVESLQFKATCSDMLMKLMQFTEAAQQREDYWRRRLERESERRRKAEDMVTGLLQDSATAGSHFRPFRANHIPTQAASILPAVRMGPGKAHQRSHSHGGAIGTLPTNNGMAVSTVTSNDVKMMLITEPGYQEGPDFNMAEEQFYDAIDAQLEKMRQDEAYLAALKSVGDKLRSANAMPSTHPLYNEVSKVCEERMDIFRGFPGPNDDGAACSGEGWNVVAKQGEMTIYNREVESADGNYLDPLQVTAPPLISLRNKKDVKSIKSAILAHLVDTGHSVDPSEAFRVIYKVPPNHPKPLGQRLLAAAAEATAIRLKKSVLCAQKNLVQAPRIAWSTAAKLHAFPRTISVLSLPLERLYQTLTAAYHTVSYHPPPMHTSQTTHTNRRILLI</sequence>
<reference evidence="3" key="1">
    <citation type="submission" date="2016-06" db="UniProtKB">
        <authorList>
            <consortium name="WormBaseParasite"/>
        </authorList>
    </citation>
    <scope>IDENTIFICATION</scope>
</reference>
<accession>A0A183TIG5</accession>
<organism evidence="3">
    <name type="scientific">Schistocephalus solidus</name>
    <name type="common">Tapeworm</name>
    <dbReference type="NCBI Taxonomy" id="70667"/>
    <lineage>
        <taxon>Eukaryota</taxon>
        <taxon>Metazoa</taxon>
        <taxon>Spiralia</taxon>
        <taxon>Lophotrochozoa</taxon>
        <taxon>Platyhelminthes</taxon>
        <taxon>Cestoda</taxon>
        <taxon>Eucestoda</taxon>
        <taxon>Diphyllobothriidea</taxon>
        <taxon>Diphyllobothriidae</taxon>
        <taxon>Schistocephalus</taxon>
    </lineage>
</organism>
<dbReference type="OrthoDB" id="14833at2759"/>
<dbReference type="WBParaSite" id="SSLN_0001687501-mRNA-1">
    <property type="protein sequence ID" value="SSLN_0001687501-mRNA-1"/>
    <property type="gene ID" value="SSLN_0001687501"/>
</dbReference>